<dbReference type="InterPro" id="IPR023408">
    <property type="entry name" value="MscS_beta-dom_sf"/>
</dbReference>
<dbReference type="STRING" id="1804984.AYM40_08375"/>
<evidence type="ECO:0000256" key="7">
    <source>
        <dbReference type="SAM" id="Coils"/>
    </source>
</evidence>
<feature type="domain" description="Mechanosensitive ion channel inner membrane" evidence="11">
    <location>
        <begin position="503"/>
        <end position="828"/>
    </location>
</feature>
<dbReference type="Pfam" id="PF21082">
    <property type="entry name" value="MS_channel_3rd"/>
    <property type="match status" value="1"/>
</dbReference>
<feature type="domain" description="Mechanosensitive ion channel transmembrane helices 2/3" evidence="14">
    <location>
        <begin position="890"/>
        <end position="930"/>
    </location>
</feature>
<dbReference type="Pfam" id="PF21088">
    <property type="entry name" value="MS_channel_1st"/>
    <property type="match status" value="1"/>
</dbReference>
<feature type="transmembrane region" description="Helical" evidence="9">
    <location>
        <begin position="795"/>
        <end position="815"/>
    </location>
</feature>
<dbReference type="Pfam" id="PF12795">
    <property type="entry name" value="MscS_porin"/>
    <property type="match status" value="1"/>
</dbReference>
<reference evidence="15 16" key="1">
    <citation type="journal article" date="2016" name="Gene">
        <title>PacBio SMRT assembly of a complex multi-replicon genome reveals chlorocatechol degradative operon in a region of genome plasticity.</title>
        <authorList>
            <person name="Ricker N."/>
            <person name="Shen S.Y."/>
            <person name="Goordial J."/>
            <person name="Jin S."/>
            <person name="Fulthorpe R.R."/>
        </authorList>
    </citation>
    <scope>NUCLEOTIDE SEQUENCE [LARGE SCALE GENOMIC DNA]</scope>
    <source>
        <strain evidence="15 16">OLGA172</strain>
    </source>
</reference>
<dbReference type="Pfam" id="PF00924">
    <property type="entry name" value="MS_channel_2nd"/>
    <property type="match status" value="1"/>
</dbReference>
<keyword evidence="3" id="KW-1003">Cell membrane</keyword>
<dbReference type="GO" id="GO:0008381">
    <property type="term" value="F:mechanosensitive monoatomic ion channel activity"/>
    <property type="evidence" value="ECO:0007669"/>
    <property type="project" value="UniProtKB-ARBA"/>
</dbReference>
<dbReference type="Gene3D" id="2.30.30.60">
    <property type="match status" value="1"/>
</dbReference>
<dbReference type="InterPro" id="IPR049142">
    <property type="entry name" value="MS_channel_1st"/>
</dbReference>
<gene>
    <name evidence="15" type="ORF">AYM40_08375</name>
</gene>
<feature type="coiled-coil region" evidence="7">
    <location>
        <begin position="79"/>
        <end position="141"/>
    </location>
</feature>
<evidence type="ECO:0000259" key="13">
    <source>
        <dbReference type="Pfam" id="PF21082"/>
    </source>
</evidence>
<dbReference type="PANTHER" id="PTHR30347:SF1">
    <property type="entry name" value="MECHANOSENSITIVE CHANNEL MSCK"/>
    <property type="match status" value="1"/>
</dbReference>
<dbReference type="Proteomes" id="UP000076852">
    <property type="component" value="Chromosome 1"/>
</dbReference>
<dbReference type="InterPro" id="IPR010920">
    <property type="entry name" value="LSM_dom_sf"/>
</dbReference>
<dbReference type="RefSeq" id="WP_063495808.1">
    <property type="nucleotide sequence ID" value="NZ_CP014578.1"/>
</dbReference>
<protein>
    <recommendedName>
        <fullName evidence="17">Mechanosensitive ion channel protein MscS</fullName>
    </recommendedName>
</protein>
<feature type="compositionally biased region" description="Basic and acidic residues" evidence="8">
    <location>
        <begin position="250"/>
        <end position="266"/>
    </location>
</feature>
<evidence type="ECO:0000256" key="8">
    <source>
        <dbReference type="SAM" id="MobiDB-lite"/>
    </source>
</evidence>
<evidence type="ECO:0000313" key="15">
    <source>
        <dbReference type="EMBL" id="ANB72372.1"/>
    </source>
</evidence>
<evidence type="ECO:0000256" key="4">
    <source>
        <dbReference type="ARBA" id="ARBA00022692"/>
    </source>
</evidence>
<evidence type="ECO:0000313" key="16">
    <source>
        <dbReference type="Proteomes" id="UP000076852"/>
    </source>
</evidence>
<dbReference type="PANTHER" id="PTHR30347">
    <property type="entry name" value="POTASSIUM CHANNEL RELATED"/>
    <property type="match status" value="1"/>
</dbReference>
<feature type="region of interest" description="Disordered" evidence="8">
    <location>
        <begin position="156"/>
        <end position="176"/>
    </location>
</feature>
<dbReference type="AlphaFoldDB" id="A0A160FJB4"/>
<dbReference type="Gene3D" id="1.10.287.1260">
    <property type="match status" value="1"/>
</dbReference>
<dbReference type="GO" id="GO:0005886">
    <property type="term" value="C:plasma membrane"/>
    <property type="evidence" value="ECO:0007669"/>
    <property type="project" value="UniProtKB-SubCell"/>
</dbReference>
<dbReference type="Gene3D" id="3.30.70.100">
    <property type="match status" value="1"/>
</dbReference>
<feature type="transmembrane region" description="Helical" evidence="9">
    <location>
        <begin position="582"/>
        <end position="600"/>
    </location>
</feature>
<comment type="similarity">
    <text evidence="2">Belongs to the MscS (TC 1.A.23) family.</text>
</comment>
<dbReference type="InterPro" id="IPR052702">
    <property type="entry name" value="MscS-like_channel"/>
</dbReference>
<dbReference type="InterPro" id="IPR006685">
    <property type="entry name" value="MscS_channel_2nd"/>
</dbReference>
<feature type="domain" description="Mechanosensitive ion channel MscS C-terminal" evidence="13">
    <location>
        <begin position="1005"/>
        <end position="1088"/>
    </location>
</feature>
<feature type="transmembrane region" description="Helical" evidence="9">
    <location>
        <begin position="890"/>
        <end position="908"/>
    </location>
</feature>
<name>A0A160FJB4_9BURK</name>
<evidence type="ECO:0008006" key="17">
    <source>
        <dbReference type="Google" id="ProtNLM"/>
    </source>
</evidence>
<feature type="domain" description="Mechanosensitive ion channel MscS porin" evidence="12">
    <location>
        <begin position="36"/>
        <end position="272"/>
    </location>
</feature>
<evidence type="ECO:0000256" key="3">
    <source>
        <dbReference type="ARBA" id="ARBA00022475"/>
    </source>
</evidence>
<dbReference type="EMBL" id="CP014578">
    <property type="protein sequence ID" value="ANB72372.1"/>
    <property type="molecule type" value="Genomic_DNA"/>
</dbReference>
<accession>A0A160FJB4</accession>
<dbReference type="InterPro" id="IPR049278">
    <property type="entry name" value="MS_channel_C"/>
</dbReference>
<evidence type="ECO:0000259" key="12">
    <source>
        <dbReference type="Pfam" id="PF12795"/>
    </source>
</evidence>
<evidence type="ECO:0000256" key="6">
    <source>
        <dbReference type="ARBA" id="ARBA00023136"/>
    </source>
</evidence>
<feature type="transmembrane region" description="Helical" evidence="9">
    <location>
        <begin position="656"/>
        <end position="676"/>
    </location>
</feature>
<keyword evidence="7" id="KW-0175">Coiled coil</keyword>
<dbReference type="InterPro" id="IPR024393">
    <property type="entry name" value="MscS_porin"/>
</dbReference>
<keyword evidence="4 9" id="KW-0812">Transmembrane</keyword>
<dbReference type="InterPro" id="IPR011014">
    <property type="entry name" value="MscS_channel_TM-2"/>
</dbReference>
<keyword evidence="5 9" id="KW-1133">Transmembrane helix</keyword>
<evidence type="ECO:0000256" key="5">
    <source>
        <dbReference type="ARBA" id="ARBA00022989"/>
    </source>
</evidence>
<comment type="subcellular location">
    <subcellularLocation>
        <location evidence="1">Cell membrane</location>
        <topology evidence="1">Multi-pass membrane protein</topology>
    </subcellularLocation>
</comment>
<feature type="transmembrane region" description="Helical" evidence="9">
    <location>
        <begin position="697"/>
        <end position="719"/>
    </location>
</feature>
<dbReference type="SUPFAM" id="SSF82861">
    <property type="entry name" value="Mechanosensitive channel protein MscS (YggB), transmembrane region"/>
    <property type="match status" value="1"/>
</dbReference>
<evidence type="ECO:0000256" key="9">
    <source>
        <dbReference type="SAM" id="Phobius"/>
    </source>
</evidence>
<evidence type="ECO:0000259" key="10">
    <source>
        <dbReference type="Pfam" id="PF00924"/>
    </source>
</evidence>
<feature type="transmembrane region" description="Helical" evidence="9">
    <location>
        <begin position="626"/>
        <end position="644"/>
    </location>
</feature>
<feature type="transmembrane region" description="Helical" evidence="9">
    <location>
        <begin position="914"/>
        <end position="944"/>
    </location>
</feature>
<proteinExistence type="inferred from homology"/>
<dbReference type="InterPro" id="IPR011066">
    <property type="entry name" value="MscS_channel_C_sf"/>
</dbReference>
<feature type="transmembrane region" description="Helical" evidence="9">
    <location>
        <begin position="500"/>
        <end position="519"/>
    </location>
</feature>
<feature type="region of interest" description="Disordered" evidence="8">
    <location>
        <begin position="250"/>
        <end position="269"/>
    </location>
</feature>
<dbReference type="Pfam" id="PF12794">
    <property type="entry name" value="MscS_TM"/>
    <property type="match status" value="1"/>
</dbReference>
<evidence type="ECO:0000256" key="2">
    <source>
        <dbReference type="ARBA" id="ARBA00008017"/>
    </source>
</evidence>
<evidence type="ECO:0000259" key="11">
    <source>
        <dbReference type="Pfam" id="PF12794"/>
    </source>
</evidence>
<dbReference type="SUPFAM" id="SSF82689">
    <property type="entry name" value="Mechanosensitive channel protein MscS (YggB), C-terminal domain"/>
    <property type="match status" value="1"/>
</dbReference>
<feature type="transmembrane region" description="Helical" evidence="9">
    <location>
        <begin position="540"/>
        <end position="562"/>
    </location>
</feature>
<dbReference type="SUPFAM" id="SSF50182">
    <property type="entry name" value="Sm-like ribonucleoproteins"/>
    <property type="match status" value="1"/>
</dbReference>
<feature type="domain" description="Mechanosensitive ion channel MscS" evidence="10">
    <location>
        <begin position="932"/>
        <end position="997"/>
    </location>
</feature>
<sequence length="1125" mass="123252">MLVGATMTAVLAQGEPPVVRSNADLTIEQVRRTAREAEVRKDIDPPTKARIAELSRATLADLERVPELRAQAQTYRQLMRDAPDQIRDLERTLEQLRSESDRAVSAPLSAGSTLNDLEQARAQAETRQAAARAELAMLDLEIERVDTEPAELRNAQREAQAGLERSREEIQTASGASRQTLLTIPETQARRAALLVREAQADALRSRLDAQPLLARLTQLRRDVIRTQLQRDDADLKRLVALADQRRVDDARRAEEEASERQRQLVDRSPTLNRLAAANVQTSAQLAGTAKEIESLRQARDRRTAEAEQLAVDFQRARLSLARSKLTESLARVLAERAAALPEAEQFRRARGERARAAESIAAAAFQVEREQRRLANPDEELDAVMRKEAARTRPAELAALRGEAVVLIADRRELLDRLSTSQRTYLNTLDELVAAEDQLLSTAQDYRSLIDKALFWVPVAPLSERSFSDLPQTLLWLASPTGWREVGETIKDQAQQRSLQVLVLFGAAFAIVAARKRLLARLRRLSERKGAEGDPDVTATVQALGTTLLVVAPIPLAIWTVGNLIVTSPTASEFANAVGEGLGPAAWGVLAGLFFSRLFRRDGIAQLHFGLDAQSVRALRRASRVFTFLVLPLGFVNQVASQYDDLIVRASLGRLTHMLALIVFAGVIGMTFRPGGRVLSRYFGPAAEDRDVVMKYAAYIFACLVPLSLTVLSAVGFYNAAQVFGRLTLISCLAAAAIALFHTLTARWLRDRRDELERARTQGMDRESEVLIDGARKNLDRPDLASIGAQATRLLRALSAVLLVIAVLVVWHGALPGLSRLNEIALWSYTDVEEGQTVERTVTLGGVMLALTIGFIAVVAVKNIGGFLDIAFPDRARLSGGSRYAIRTVARYVIVGGAVMTVFSVLGGNWSRIQWLVAAMGVGLGFGLQEIFANFVSGLIILFERPIRIGDTVTVADVTGVVTRVQARATTVTDFDRKEVVIPNKTVITERVINWTLSDHITRVVLKVGVAYGSDTKATCESILKAVRSAPKVLTNPAPSVFFLAFGDSSLDFEARFFVEGVNQRIPATHDVLTAIERELRQAGVEIPFPQHDVHLKSGLPAPLAHDAVPRTEDGTAAGAAASR</sequence>
<evidence type="ECO:0000259" key="14">
    <source>
        <dbReference type="Pfam" id="PF21088"/>
    </source>
</evidence>
<keyword evidence="16" id="KW-1185">Reference proteome</keyword>
<keyword evidence="6 9" id="KW-0472">Membrane</keyword>
<dbReference type="OrthoDB" id="9799209at2"/>
<dbReference type="KEGG" id="buz:AYM40_08375"/>
<dbReference type="InterPro" id="IPR025692">
    <property type="entry name" value="MscS_IM_dom1"/>
</dbReference>
<feature type="transmembrane region" description="Helical" evidence="9">
    <location>
        <begin position="848"/>
        <end position="869"/>
    </location>
</feature>
<evidence type="ECO:0000256" key="1">
    <source>
        <dbReference type="ARBA" id="ARBA00004651"/>
    </source>
</evidence>
<feature type="transmembrane region" description="Helical" evidence="9">
    <location>
        <begin position="725"/>
        <end position="745"/>
    </location>
</feature>
<feature type="region of interest" description="Disordered" evidence="8">
    <location>
        <begin position="1103"/>
        <end position="1125"/>
    </location>
</feature>
<organism evidence="15 16">
    <name type="scientific">Paraburkholderia phytofirmans OLGA172</name>
    <dbReference type="NCBI Taxonomy" id="1417228"/>
    <lineage>
        <taxon>Bacteria</taxon>
        <taxon>Pseudomonadati</taxon>
        <taxon>Pseudomonadota</taxon>
        <taxon>Betaproteobacteria</taxon>
        <taxon>Burkholderiales</taxon>
        <taxon>Burkholderiaceae</taxon>
        <taxon>Paraburkholderia</taxon>
    </lineage>
</organism>